<keyword evidence="2" id="KW-0680">Restriction system</keyword>
<dbReference type="GO" id="GO:0004519">
    <property type="term" value="F:endonuclease activity"/>
    <property type="evidence" value="ECO:0007669"/>
    <property type="project" value="UniProtKB-KW"/>
</dbReference>
<comment type="similarity">
    <text evidence="1">Belongs to the type-I restriction system S methylase family.</text>
</comment>
<evidence type="ECO:0000256" key="1">
    <source>
        <dbReference type="ARBA" id="ARBA00010923"/>
    </source>
</evidence>
<dbReference type="PANTHER" id="PTHR30408:SF12">
    <property type="entry name" value="TYPE I RESTRICTION ENZYME MJAVIII SPECIFICITY SUBUNIT"/>
    <property type="match status" value="1"/>
</dbReference>
<dbReference type="InterPro" id="IPR000055">
    <property type="entry name" value="Restrct_endonuc_typeI_TRD"/>
</dbReference>
<keyword evidence="5" id="KW-0378">Hydrolase</keyword>
<dbReference type="SUPFAM" id="SSF116734">
    <property type="entry name" value="DNA methylase specificity domain"/>
    <property type="match status" value="2"/>
</dbReference>
<gene>
    <name evidence="5" type="ORF">N2K84_17630</name>
</gene>
<dbReference type="AlphaFoldDB" id="A0AA42C8C9"/>
<dbReference type="Proteomes" id="UP001163821">
    <property type="component" value="Unassembled WGS sequence"/>
</dbReference>
<evidence type="ECO:0000313" key="5">
    <source>
        <dbReference type="EMBL" id="MCW0484564.1"/>
    </source>
</evidence>
<dbReference type="Gene3D" id="3.90.220.20">
    <property type="entry name" value="DNA methylase specificity domains"/>
    <property type="match status" value="2"/>
</dbReference>
<keyword evidence="5" id="KW-0540">Nuclease</keyword>
<evidence type="ECO:0000256" key="3">
    <source>
        <dbReference type="ARBA" id="ARBA00023125"/>
    </source>
</evidence>
<feature type="domain" description="Type I restriction modification DNA specificity" evidence="4">
    <location>
        <begin position="229"/>
        <end position="392"/>
    </location>
</feature>
<dbReference type="RefSeq" id="WP_282593156.1">
    <property type="nucleotide sequence ID" value="NZ_JAPAAF010000041.1"/>
</dbReference>
<keyword evidence="3" id="KW-0238">DNA-binding</keyword>
<dbReference type="EMBL" id="JAPAAF010000041">
    <property type="protein sequence ID" value="MCW0484564.1"/>
    <property type="molecule type" value="Genomic_DNA"/>
</dbReference>
<comment type="caution">
    <text evidence="5">The sequence shown here is derived from an EMBL/GenBank/DDBJ whole genome shotgun (WGS) entry which is preliminary data.</text>
</comment>
<dbReference type="InterPro" id="IPR044946">
    <property type="entry name" value="Restrct_endonuc_typeI_TRD_sf"/>
</dbReference>
<reference evidence="5" key="1">
    <citation type="submission" date="2022-10" db="EMBL/GenBank/DDBJ databases">
        <title>Gaoshiqiia sediminis gen. nov., sp. nov., isolated from coastal sediment.</title>
        <authorList>
            <person name="Yu W.X."/>
            <person name="Mu D.S."/>
            <person name="Du J.Z."/>
            <person name="Liang Y.Q."/>
        </authorList>
    </citation>
    <scope>NUCLEOTIDE SEQUENCE</scope>
    <source>
        <strain evidence="5">A06</strain>
    </source>
</reference>
<evidence type="ECO:0000256" key="2">
    <source>
        <dbReference type="ARBA" id="ARBA00022747"/>
    </source>
</evidence>
<dbReference type="GO" id="GO:0003677">
    <property type="term" value="F:DNA binding"/>
    <property type="evidence" value="ECO:0007669"/>
    <property type="project" value="UniProtKB-KW"/>
</dbReference>
<dbReference type="InterPro" id="IPR052021">
    <property type="entry name" value="Type-I_RS_S_subunit"/>
</dbReference>
<feature type="domain" description="Type I restriction modification DNA specificity" evidence="4">
    <location>
        <begin position="65"/>
        <end position="191"/>
    </location>
</feature>
<proteinExistence type="inferred from homology"/>
<dbReference type="Pfam" id="PF01420">
    <property type="entry name" value="Methylase_S"/>
    <property type="match status" value="2"/>
</dbReference>
<evidence type="ECO:0000313" key="6">
    <source>
        <dbReference type="Proteomes" id="UP001163821"/>
    </source>
</evidence>
<protein>
    <submittedName>
        <fullName evidence="5">Restriction endonuclease subunit S</fullName>
    </submittedName>
</protein>
<name>A0AA42C8C9_9BACT</name>
<dbReference type="Gene3D" id="1.10.287.1120">
    <property type="entry name" value="Bipartite methylase S protein"/>
    <property type="match status" value="1"/>
</dbReference>
<dbReference type="PANTHER" id="PTHR30408">
    <property type="entry name" value="TYPE-1 RESTRICTION ENZYME ECOKI SPECIFICITY PROTEIN"/>
    <property type="match status" value="1"/>
</dbReference>
<sequence length="449" mass="51958">MSKLQPYDNYQPVQYDYISQLPHDWKLLPNMAIFRERIERGHENEELLSVTIGRGIIKQSELEKKDSSTLDKSKYLLVYPGDLVYSMRFRQGASGYSIHKGIVSPACTVLKPKREIEINPRFFFFMFRTGFYKNYVERFAYGIADGQIPLRYVDFKRMYTIVPPLETQNAIVAYLDRKTKQIQDFIAKKQRLIELLEEQKKSITFNLLTKGIDNVNSEPVKDSWLQEKPVHWKVHRGKSMFKIFGGFAPSDLRILNESEYSQLNAISYYKVDDLNNVDGFLLKPSSWRVNSKKLRTTGKGTILLPKRGAAIMTNKVTQCSDSCVFDSNIMGIKVDNSIVHTDYICLWLKTRNLIELADVTTIPQLNNKHIYPLLISLPDLEEQKRILEYLQEKTNHLGRSVSIAMSEIEKAKEYQESLITQVVTGQLKVPMSELRLEGLLDDRIGINTY</sequence>
<accession>A0AA42C8C9</accession>
<keyword evidence="5" id="KW-0255">Endonuclease</keyword>
<dbReference type="GO" id="GO:0009307">
    <property type="term" value="P:DNA restriction-modification system"/>
    <property type="evidence" value="ECO:0007669"/>
    <property type="project" value="UniProtKB-KW"/>
</dbReference>
<evidence type="ECO:0000259" key="4">
    <source>
        <dbReference type="Pfam" id="PF01420"/>
    </source>
</evidence>
<organism evidence="5 6">
    <name type="scientific">Gaoshiqia sediminis</name>
    <dbReference type="NCBI Taxonomy" id="2986998"/>
    <lineage>
        <taxon>Bacteria</taxon>
        <taxon>Pseudomonadati</taxon>
        <taxon>Bacteroidota</taxon>
        <taxon>Bacteroidia</taxon>
        <taxon>Marinilabiliales</taxon>
        <taxon>Prolixibacteraceae</taxon>
        <taxon>Gaoshiqia</taxon>
    </lineage>
</organism>
<keyword evidence="6" id="KW-1185">Reference proteome</keyword>